<evidence type="ECO:0000313" key="4">
    <source>
        <dbReference type="Proteomes" id="UP001632038"/>
    </source>
</evidence>
<organism evidence="3 4">
    <name type="scientific">Castilleja foliolosa</name>
    <dbReference type="NCBI Taxonomy" id="1961234"/>
    <lineage>
        <taxon>Eukaryota</taxon>
        <taxon>Viridiplantae</taxon>
        <taxon>Streptophyta</taxon>
        <taxon>Embryophyta</taxon>
        <taxon>Tracheophyta</taxon>
        <taxon>Spermatophyta</taxon>
        <taxon>Magnoliopsida</taxon>
        <taxon>eudicotyledons</taxon>
        <taxon>Gunneridae</taxon>
        <taxon>Pentapetalae</taxon>
        <taxon>asterids</taxon>
        <taxon>lamiids</taxon>
        <taxon>Lamiales</taxon>
        <taxon>Orobanchaceae</taxon>
        <taxon>Pedicularideae</taxon>
        <taxon>Castillejinae</taxon>
        <taxon>Castilleja</taxon>
    </lineage>
</organism>
<dbReference type="Proteomes" id="UP001632038">
    <property type="component" value="Unassembled WGS sequence"/>
</dbReference>
<dbReference type="PANTHER" id="PTHR31307">
    <property type="entry name" value="TRIHELIX TRANSCRIPTION FACTOR ASIL2"/>
    <property type="match status" value="1"/>
</dbReference>
<name>A0ABD3C0D7_9LAMI</name>
<evidence type="ECO:0000259" key="2">
    <source>
        <dbReference type="Pfam" id="PF13837"/>
    </source>
</evidence>
<keyword evidence="4" id="KW-1185">Reference proteome</keyword>
<feature type="region of interest" description="Disordered" evidence="1">
    <location>
        <begin position="71"/>
        <end position="90"/>
    </location>
</feature>
<dbReference type="Pfam" id="PF13837">
    <property type="entry name" value="Myb_DNA-bind_4"/>
    <property type="match status" value="1"/>
</dbReference>
<proteinExistence type="predicted"/>
<feature type="domain" description="Myb/SANT-like DNA-binding" evidence="2">
    <location>
        <begin position="33"/>
        <end position="123"/>
    </location>
</feature>
<accession>A0ABD3C0D7</accession>
<dbReference type="InterPro" id="IPR044822">
    <property type="entry name" value="Myb_DNA-bind_4"/>
</dbReference>
<dbReference type="PANTHER" id="PTHR31307:SF7">
    <property type="entry name" value="SEQUENCE-SPECIFIC DNA BINDING TRANSCRIPTION FACTOR"/>
    <property type="match status" value="1"/>
</dbReference>
<feature type="region of interest" description="Disordered" evidence="1">
    <location>
        <begin position="1"/>
        <end position="31"/>
    </location>
</feature>
<evidence type="ECO:0000256" key="1">
    <source>
        <dbReference type="SAM" id="MobiDB-lite"/>
    </source>
</evidence>
<reference evidence="4" key="1">
    <citation type="journal article" date="2024" name="IScience">
        <title>Strigolactones Initiate the Formation of Haustorium-like Structures in Castilleja.</title>
        <authorList>
            <person name="Buerger M."/>
            <person name="Peterson D."/>
            <person name="Chory J."/>
        </authorList>
    </citation>
    <scope>NUCLEOTIDE SEQUENCE [LARGE SCALE GENOMIC DNA]</scope>
</reference>
<protein>
    <recommendedName>
        <fullName evidence="2">Myb/SANT-like DNA-binding domain-containing protein</fullName>
    </recommendedName>
</protein>
<gene>
    <name evidence="3" type="ORF">CASFOL_034042</name>
</gene>
<dbReference type="InterPro" id="IPR044823">
    <property type="entry name" value="ASIL1/2-like"/>
</dbReference>
<dbReference type="EMBL" id="JAVIJP010000060">
    <property type="protein sequence ID" value="KAL3622631.1"/>
    <property type="molecule type" value="Genomic_DNA"/>
</dbReference>
<feature type="compositionally biased region" description="Low complexity" evidence="1">
    <location>
        <begin position="17"/>
        <end position="28"/>
    </location>
</feature>
<dbReference type="Gene3D" id="1.10.10.60">
    <property type="entry name" value="Homeodomain-like"/>
    <property type="match status" value="1"/>
</dbReference>
<comment type="caution">
    <text evidence="3">The sequence shown here is derived from an EMBL/GenBank/DDBJ whole genome shotgun (WGS) entry which is preliminary data.</text>
</comment>
<evidence type="ECO:0000313" key="3">
    <source>
        <dbReference type="EMBL" id="KAL3622631.1"/>
    </source>
</evidence>
<dbReference type="AlphaFoldDB" id="A0ABD3C0D7"/>
<sequence length="327" mass="36291">MERGDHHQVPKQQQEKNNINNTITTTTNDRLKRDEWSEGAVSSLLESYEAKWTLRNRAKLKGQDWEDVARPVSGRVGGSKSAKTQTQCKNKIESMKKRYRSETAAAADATSSSSWPLYHRLDLLLRGNSTTGVINNPSSAMMVVPPPQPAGLGLGSAFDQQNSNAIGERVPKAQGDDGTTNGAELISLKNGDQSEKMNLIDAEDDDADSSTAPAIYAEIKDTKVPLKKSKCENEDHNKSINNNNKRSRKGYWDEIGESIRWVAELVVRSEQARMETIKEIEKMRAEADVKRGEIELKRTQIIVDTQLKIAKLFANANANANGERSLP</sequence>
<dbReference type="FunFam" id="1.10.10.60:FF:000152">
    <property type="entry name" value="Trihelix transcription factor ASIL2"/>
    <property type="match status" value="1"/>
</dbReference>